<organism evidence="2 3">
    <name type="scientific">Albibacterium bauzanense</name>
    <dbReference type="NCBI Taxonomy" id="653929"/>
    <lineage>
        <taxon>Bacteria</taxon>
        <taxon>Pseudomonadati</taxon>
        <taxon>Bacteroidota</taxon>
        <taxon>Sphingobacteriia</taxon>
        <taxon>Sphingobacteriales</taxon>
        <taxon>Sphingobacteriaceae</taxon>
        <taxon>Albibacterium</taxon>
    </lineage>
</organism>
<dbReference type="Proteomes" id="UP000294616">
    <property type="component" value="Unassembled WGS sequence"/>
</dbReference>
<keyword evidence="1" id="KW-1133">Transmembrane helix</keyword>
<feature type="transmembrane region" description="Helical" evidence="1">
    <location>
        <begin position="167"/>
        <end position="190"/>
    </location>
</feature>
<evidence type="ECO:0000313" key="2">
    <source>
        <dbReference type="EMBL" id="TCK85652.1"/>
    </source>
</evidence>
<dbReference type="SUPFAM" id="SSF160387">
    <property type="entry name" value="NosL/MerB-like"/>
    <property type="match status" value="1"/>
</dbReference>
<dbReference type="InterPro" id="IPR008719">
    <property type="entry name" value="N2O_reductase_NosL"/>
</dbReference>
<keyword evidence="3" id="KW-1185">Reference proteome</keyword>
<dbReference type="EMBL" id="SMGO01000001">
    <property type="protein sequence ID" value="TCK85652.1"/>
    <property type="molecule type" value="Genomic_DNA"/>
</dbReference>
<feature type="transmembrane region" description="Helical" evidence="1">
    <location>
        <begin position="12"/>
        <end position="34"/>
    </location>
</feature>
<dbReference type="PANTHER" id="PTHR41247">
    <property type="entry name" value="HTH-TYPE TRANSCRIPTIONAL REPRESSOR YCNK"/>
    <property type="match status" value="1"/>
</dbReference>
<feature type="transmembrane region" description="Helical" evidence="1">
    <location>
        <begin position="108"/>
        <end position="130"/>
    </location>
</feature>
<dbReference type="Pfam" id="PF05573">
    <property type="entry name" value="NosL"/>
    <property type="match status" value="1"/>
</dbReference>
<feature type="transmembrane region" description="Helical" evidence="1">
    <location>
        <begin position="80"/>
        <end position="101"/>
    </location>
</feature>
<sequence length="347" mass="39268">MKDESGHTQISMITRIISILCGIALIIVIFVPIWRIQLDAPQYPEGLEMQIHANKLAGDVEIINGLNHYIGMRTLHKDDFVEFTVLPYILGFFAIFGFITAKAKKKKLFYLWAIAFFLFAILAMVDFYNWEYEYGHNLDPTAAIKVPGQAYQPPLIGFKQLLNFGAYSFPAIGGWLMLLVGLALLGCLIFELRNHKPFFKCMLCAKRTAASILIIQIVFIGCSSGPKPIRFESDNCDFCKMTISDNRFGAEIVTKKGKVFKFDDLHCIKAFLEDGEIDTNEIGAIYFVDFSIAETLIEASRSYFFQADQVNSPMGSNTVAFGSKDSLETYQTRFSGKEVTWEEYLKN</sequence>
<keyword evidence="1" id="KW-0812">Transmembrane</keyword>
<proteinExistence type="predicted"/>
<dbReference type="AlphaFoldDB" id="A0A4R1M348"/>
<comment type="caution">
    <text evidence="2">The sequence shown here is derived from an EMBL/GenBank/DDBJ whole genome shotgun (WGS) entry which is preliminary data.</text>
</comment>
<accession>A0A4R1M348</accession>
<evidence type="ECO:0000313" key="3">
    <source>
        <dbReference type="Proteomes" id="UP000294616"/>
    </source>
</evidence>
<dbReference type="RefSeq" id="WP_246012749.1">
    <property type="nucleotide sequence ID" value="NZ_SMGO01000001.1"/>
</dbReference>
<keyword evidence="1" id="KW-0472">Membrane</keyword>
<dbReference type="PANTHER" id="PTHR41247:SF1">
    <property type="entry name" value="HTH-TYPE TRANSCRIPTIONAL REPRESSOR YCNK"/>
    <property type="match status" value="1"/>
</dbReference>
<evidence type="ECO:0000256" key="1">
    <source>
        <dbReference type="SAM" id="Phobius"/>
    </source>
</evidence>
<gene>
    <name evidence="2" type="ORF">C8N28_0964</name>
</gene>
<protein>
    <submittedName>
        <fullName evidence="2">Copper chaperone NosL</fullName>
    </submittedName>
</protein>
<reference evidence="2 3" key="1">
    <citation type="submission" date="2019-03" db="EMBL/GenBank/DDBJ databases">
        <title>Genomic Encyclopedia of Archaeal and Bacterial Type Strains, Phase II (KMG-II): from individual species to whole genera.</title>
        <authorList>
            <person name="Goeker M."/>
        </authorList>
    </citation>
    <scope>NUCLEOTIDE SEQUENCE [LARGE SCALE GENOMIC DNA]</scope>
    <source>
        <strain evidence="2 3">DSM 22554</strain>
    </source>
</reference>
<name>A0A4R1M348_9SPHI</name>